<accession>A0AAV4HXE8</accession>
<dbReference type="AlphaFoldDB" id="A0AAV4HXE8"/>
<proteinExistence type="predicted"/>
<evidence type="ECO:0008006" key="3">
    <source>
        <dbReference type="Google" id="ProtNLM"/>
    </source>
</evidence>
<dbReference type="Proteomes" id="UP000762676">
    <property type="component" value="Unassembled WGS sequence"/>
</dbReference>
<evidence type="ECO:0000313" key="2">
    <source>
        <dbReference type="Proteomes" id="UP000762676"/>
    </source>
</evidence>
<comment type="caution">
    <text evidence="1">The sequence shown here is derived from an EMBL/GenBank/DDBJ whole genome shotgun (WGS) entry which is preliminary data.</text>
</comment>
<protein>
    <recommendedName>
        <fullName evidence="3">HNH nuclease domain-containing protein</fullName>
    </recommendedName>
</protein>
<name>A0AAV4HXE8_9GAST</name>
<sequence length="93" mass="10962">MEQPTQPITYKEAKTITRNKFHHTWQASNRTLYIKKDPIYKQPNRHQPSVFRLRSGHCRLLNHLHRLKVSNKDECPCGTGIQDVDHVLPIPRP</sequence>
<gene>
    <name evidence="1" type="ORF">ElyMa_004598800</name>
</gene>
<evidence type="ECO:0000313" key="1">
    <source>
        <dbReference type="EMBL" id="GFS02116.1"/>
    </source>
</evidence>
<reference evidence="1 2" key="1">
    <citation type="journal article" date="2021" name="Elife">
        <title>Chloroplast acquisition without the gene transfer in kleptoplastic sea slugs, Plakobranchus ocellatus.</title>
        <authorList>
            <person name="Maeda T."/>
            <person name="Takahashi S."/>
            <person name="Yoshida T."/>
            <person name="Shimamura S."/>
            <person name="Takaki Y."/>
            <person name="Nagai Y."/>
            <person name="Toyoda A."/>
            <person name="Suzuki Y."/>
            <person name="Arimoto A."/>
            <person name="Ishii H."/>
            <person name="Satoh N."/>
            <person name="Nishiyama T."/>
            <person name="Hasebe M."/>
            <person name="Maruyama T."/>
            <person name="Minagawa J."/>
            <person name="Obokata J."/>
            <person name="Shigenobu S."/>
        </authorList>
    </citation>
    <scope>NUCLEOTIDE SEQUENCE [LARGE SCALE GENOMIC DNA]</scope>
</reference>
<organism evidence="1 2">
    <name type="scientific">Elysia marginata</name>
    <dbReference type="NCBI Taxonomy" id="1093978"/>
    <lineage>
        <taxon>Eukaryota</taxon>
        <taxon>Metazoa</taxon>
        <taxon>Spiralia</taxon>
        <taxon>Lophotrochozoa</taxon>
        <taxon>Mollusca</taxon>
        <taxon>Gastropoda</taxon>
        <taxon>Heterobranchia</taxon>
        <taxon>Euthyneura</taxon>
        <taxon>Panpulmonata</taxon>
        <taxon>Sacoglossa</taxon>
        <taxon>Placobranchoidea</taxon>
        <taxon>Plakobranchidae</taxon>
        <taxon>Elysia</taxon>
    </lineage>
</organism>
<dbReference type="EMBL" id="BMAT01009226">
    <property type="protein sequence ID" value="GFS02116.1"/>
    <property type="molecule type" value="Genomic_DNA"/>
</dbReference>
<keyword evidence="2" id="KW-1185">Reference proteome</keyword>